<dbReference type="GO" id="GO:0008360">
    <property type="term" value="P:regulation of cell shape"/>
    <property type="evidence" value="ECO:0007669"/>
    <property type="project" value="UniProtKB-KW"/>
</dbReference>
<reference evidence="11" key="1">
    <citation type="submission" date="2024-08" db="EMBL/GenBank/DDBJ databases">
        <authorList>
            <person name="Chaddad Z."/>
            <person name="Lamrabet M."/>
            <person name="Bouhnik O."/>
            <person name="Alami S."/>
            <person name="Wipf D."/>
            <person name="Courty P.E."/>
            <person name="Missbah El Idrissi M."/>
        </authorList>
    </citation>
    <scope>NUCLEOTIDE SEQUENCE</scope>
    <source>
        <strain evidence="11">LLZ17</strain>
    </source>
</reference>
<comment type="function">
    <text evidence="8">Involved in peptidoglycan biosynthesis. Transports lipid-linked peptidoglycan precursors from the inner to the outer leaflet of the cytoplasmic membrane.</text>
</comment>
<dbReference type="InterPro" id="IPR004268">
    <property type="entry name" value="MurJ"/>
</dbReference>
<gene>
    <name evidence="11" type="primary">murJ</name>
    <name evidence="11" type="ORF">AB8Z38_34345</name>
</gene>
<feature type="transmembrane region" description="Helical" evidence="10">
    <location>
        <begin position="400"/>
        <end position="419"/>
    </location>
</feature>
<evidence type="ECO:0000256" key="8">
    <source>
        <dbReference type="ARBA" id="ARBA00060041"/>
    </source>
</evidence>
<feature type="transmembrane region" description="Helical" evidence="10">
    <location>
        <begin position="64"/>
        <end position="92"/>
    </location>
</feature>
<feature type="transmembrane region" description="Helical" evidence="10">
    <location>
        <begin position="33"/>
        <end position="58"/>
    </location>
</feature>
<evidence type="ECO:0000256" key="5">
    <source>
        <dbReference type="ARBA" id="ARBA00022984"/>
    </source>
</evidence>
<dbReference type="GO" id="GO:0009252">
    <property type="term" value="P:peptidoglycan biosynthetic process"/>
    <property type="evidence" value="ECO:0007669"/>
    <property type="project" value="UniProtKB-KW"/>
</dbReference>
<dbReference type="PANTHER" id="PTHR47019:SF1">
    <property type="entry name" value="LIPID II FLIPPASE MURJ"/>
    <property type="match status" value="1"/>
</dbReference>
<keyword evidence="3 10" id="KW-0812">Transmembrane</keyword>
<keyword evidence="5" id="KW-0573">Peptidoglycan synthesis</keyword>
<dbReference type="InterPro" id="IPR051050">
    <property type="entry name" value="Lipid_II_flippase_MurJ/MviN"/>
</dbReference>
<keyword evidence="6 10" id="KW-1133">Transmembrane helix</keyword>
<name>A0AB39XK46_9BRAD</name>
<dbReference type="Pfam" id="PF03023">
    <property type="entry name" value="MurJ"/>
    <property type="match status" value="1"/>
</dbReference>
<evidence type="ECO:0000256" key="6">
    <source>
        <dbReference type="ARBA" id="ARBA00022989"/>
    </source>
</evidence>
<evidence type="ECO:0000313" key="11">
    <source>
        <dbReference type="EMBL" id="XDV57550.1"/>
    </source>
</evidence>
<dbReference type="GO" id="GO:0005886">
    <property type="term" value="C:plasma membrane"/>
    <property type="evidence" value="ECO:0007669"/>
    <property type="project" value="UniProtKB-SubCell"/>
</dbReference>
<keyword evidence="4" id="KW-0133">Cell shape</keyword>
<dbReference type="PRINTS" id="PR01806">
    <property type="entry name" value="VIRFACTRMVIN"/>
</dbReference>
<evidence type="ECO:0000256" key="3">
    <source>
        <dbReference type="ARBA" id="ARBA00022692"/>
    </source>
</evidence>
<feature type="transmembrane region" description="Helical" evidence="10">
    <location>
        <begin position="367"/>
        <end position="388"/>
    </location>
</feature>
<feature type="transmembrane region" description="Helical" evidence="10">
    <location>
        <begin position="178"/>
        <end position="198"/>
    </location>
</feature>
<evidence type="ECO:0000256" key="10">
    <source>
        <dbReference type="SAM" id="Phobius"/>
    </source>
</evidence>
<keyword evidence="2" id="KW-1003">Cell membrane</keyword>
<comment type="similarity">
    <text evidence="9">Belongs to the MurJ/MviN family.</text>
</comment>
<evidence type="ECO:0000256" key="2">
    <source>
        <dbReference type="ARBA" id="ARBA00022475"/>
    </source>
</evidence>
<keyword evidence="7 10" id="KW-0472">Membrane</keyword>
<dbReference type="GO" id="GO:0034204">
    <property type="term" value="P:lipid translocation"/>
    <property type="evidence" value="ECO:0007669"/>
    <property type="project" value="TreeGrafter"/>
</dbReference>
<organism evidence="11">
    <name type="scientific">Bradyrhizobium sp. LLZ17</name>
    <dbReference type="NCBI Taxonomy" id="3239388"/>
    <lineage>
        <taxon>Bacteria</taxon>
        <taxon>Pseudomonadati</taxon>
        <taxon>Pseudomonadota</taxon>
        <taxon>Alphaproteobacteria</taxon>
        <taxon>Hyphomicrobiales</taxon>
        <taxon>Nitrobacteraceae</taxon>
        <taxon>Bradyrhizobium</taxon>
    </lineage>
</organism>
<dbReference type="CDD" id="cd13123">
    <property type="entry name" value="MATE_MurJ_like"/>
    <property type="match status" value="1"/>
</dbReference>
<evidence type="ECO:0000256" key="1">
    <source>
        <dbReference type="ARBA" id="ARBA00004651"/>
    </source>
</evidence>
<feature type="transmembrane region" description="Helical" evidence="10">
    <location>
        <begin position="459"/>
        <end position="483"/>
    </location>
</feature>
<evidence type="ECO:0000256" key="9">
    <source>
        <dbReference type="ARBA" id="ARBA00061532"/>
    </source>
</evidence>
<comment type="subcellular location">
    <subcellularLocation>
        <location evidence="1">Cell membrane</location>
        <topology evidence="1">Multi-pass membrane protein</topology>
    </subcellularLocation>
</comment>
<feature type="transmembrane region" description="Helical" evidence="10">
    <location>
        <begin position="489"/>
        <end position="513"/>
    </location>
</feature>
<dbReference type="NCBIfam" id="TIGR01695">
    <property type="entry name" value="murJ_mviN"/>
    <property type="match status" value="1"/>
</dbReference>
<feature type="transmembrane region" description="Helical" evidence="10">
    <location>
        <begin position="204"/>
        <end position="227"/>
    </location>
</feature>
<accession>A0AB39XK46</accession>
<feature type="transmembrane region" description="Helical" evidence="10">
    <location>
        <begin position="247"/>
        <end position="267"/>
    </location>
</feature>
<dbReference type="EMBL" id="CP165734">
    <property type="protein sequence ID" value="XDV57550.1"/>
    <property type="molecule type" value="Genomic_DNA"/>
</dbReference>
<proteinExistence type="inferred from homology"/>
<dbReference type="RefSeq" id="WP_369721971.1">
    <property type="nucleotide sequence ID" value="NZ_CP165734.1"/>
</dbReference>
<dbReference type="GO" id="GO:0015648">
    <property type="term" value="F:lipid-linked peptidoglycan transporter activity"/>
    <property type="evidence" value="ECO:0007669"/>
    <property type="project" value="TreeGrafter"/>
</dbReference>
<dbReference type="PANTHER" id="PTHR47019">
    <property type="entry name" value="LIPID II FLIPPASE MURJ"/>
    <property type="match status" value="1"/>
</dbReference>
<protein>
    <submittedName>
        <fullName evidence="11">Murein biosynthesis integral membrane protein MurJ</fullName>
    </submittedName>
</protein>
<sequence length="539" mass="57658">MSTFTNLEETAPPRDGALKSRGTVIHVGRAISVVFYVTVAARLLSIVSQVLTASAFGAGPIMDAYTVALIVPTTISGILTAAVGAALIPVFVDYRENKGEAESIRLLSAAMTLGTLITLVVTVALAAGAPLVVTVFARQMDAPTQTMAVILVRLLMPVLLLQVLVTLIGSVLNAYGRFAVPSLAPVTITLSTIAFLLFARSWGIYALGLATIVGYSLNFLLLVVAYLRMGLRFHFACSWRHPGIQRIAALSAPMLIGALLVNGNNLVDQFMASLLPPGSIASLSYAIRLVETPSGIFYTALSTVLLPIFALQVARREFTLLTTTFRQVVIFSAIILMPAGALLSSLSRPVVEIFYHHGNFNAQATDVVASAVMFLAPNMFIVTYGFINGRTYNALQDNRTLRNVAVLSLVLNAVLDYLLMQIWGVAGIAFSTTLTYLIGALTLLLILNKRLQGLRLPQLGLSLGKSAVAATFLWLTCSLLVMLPQVAALPLLVQIASLTAAGLVIYAALLLALRVPEVSELWAILCSRLPWGRVRPKPA</sequence>
<feature type="transmembrane region" description="Helical" evidence="10">
    <location>
        <begin position="425"/>
        <end position="447"/>
    </location>
</feature>
<evidence type="ECO:0000256" key="4">
    <source>
        <dbReference type="ARBA" id="ARBA00022960"/>
    </source>
</evidence>
<feature type="transmembrane region" description="Helical" evidence="10">
    <location>
        <begin position="295"/>
        <end position="313"/>
    </location>
</feature>
<feature type="transmembrane region" description="Helical" evidence="10">
    <location>
        <begin position="325"/>
        <end position="347"/>
    </location>
</feature>
<feature type="transmembrane region" description="Helical" evidence="10">
    <location>
        <begin position="147"/>
        <end position="171"/>
    </location>
</feature>
<dbReference type="AlphaFoldDB" id="A0AB39XK46"/>
<evidence type="ECO:0000256" key="7">
    <source>
        <dbReference type="ARBA" id="ARBA00023136"/>
    </source>
</evidence>
<feature type="transmembrane region" description="Helical" evidence="10">
    <location>
        <begin position="104"/>
        <end position="127"/>
    </location>
</feature>